<proteinExistence type="predicted"/>
<dbReference type="Proteomes" id="UP001500928">
    <property type="component" value="Unassembled WGS sequence"/>
</dbReference>
<evidence type="ECO:0000259" key="3">
    <source>
        <dbReference type="Pfam" id="PF00561"/>
    </source>
</evidence>
<dbReference type="Pfam" id="PF00561">
    <property type="entry name" value="Abhydrolase_1"/>
    <property type="match status" value="1"/>
</dbReference>
<dbReference type="SUPFAM" id="SSF53474">
    <property type="entry name" value="alpha/beta-Hydrolases"/>
    <property type="match status" value="1"/>
</dbReference>
<feature type="domain" description="AB hydrolase-1" evidence="3">
    <location>
        <begin position="46"/>
        <end position="285"/>
    </location>
</feature>
<accession>A0ABP9BIU6</accession>
<name>A0ABP9BIU6_9PSEU</name>
<dbReference type="InterPro" id="IPR000639">
    <property type="entry name" value="Epox_hydrolase-like"/>
</dbReference>
<keyword evidence="1 4" id="KW-0378">Hydrolase</keyword>
<dbReference type="EMBL" id="BAABHO010000028">
    <property type="protein sequence ID" value="GAA4796178.1"/>
    <property type="molecule type" value="Genomic_DNA"/>
</dbReference>
<evidence type="ECO:0000313" key="5">
    <source>
        <dbReference type="Proteomes" id="UP001500928"/>
    </source>
</evidence>
<organism evidence="4 5">
    <name type="scientific">Actinomycetospora chlora</name>
    <dbReference type="NCBI Taxonomy" id="663608"/>
    <lineage>
        <taxon>Bacteria</taxon>
        <taxon>Bacillati</taxon>
        <taxon>Actinomycetota</taxon>
        <taxon>Actinomycetes</taxon>
        <taxon>Pseudonocardiales</taxon>
        <taxon>Pseudonocardiaceae</taxon>
        <taxon>Actinomycetospora</taxon>
    </lineage>
</organism>
<dbReference type="Gene3D" id="3.40.50.1820">
    <property type="entry name" value="alpha/beta hydrolase"/>
    <property type="match status" value="1"/>
</dbReference>
<sequence>MSGARPEKIGVDPPERARSPAVDSFTSDGLRFDVTEYGASSTDGIPVLLLHGFPQTAASWEPVARRLADAGHRVLVPDQRGYSPGARPAGRRAYRVEELVDDVVALLDAAGGGPAHVVGHDWGAVVGWALAALHPERVRTLTAVSVPHPAAFVKAMVTSRQVALSWYMYAFQLPGVAERVLGRPGGLATAARRAGQSPQRARRDEAALAAKGGLRPAVTGAVNWYRAMPFWEHRGLQLTVSAPTLLVWSDGDVAISRAAVDGTPRWVTGPYRLEVLSGVSHWIPDEVPDRLADLVLEHVAERG</sequence>
<feature type="compositionally biased region" description="Basic and acidic residues" evidence="2">
    <location>
        <begin position="1"/>
        <end position="18"/>
    </location>
</feature>
<keyword evidence="5" id="KW-1185">Reference proteome</keyword>
<feature type="region of interest" description="Disordered" evidence="2">
    <location>
        <begin position="1"/>
        <end position="24"/>
    </location>
</feature>
<comment type="caution">
    <text evidence="4">The sequence shown here is derived from an EMBL/GenBank/DDBJ whole genome shotgun (WGS) entry which is preliminary data.</text>
</comment>
<reference evidence="5" key="1">
    <citation type="journal article" date="2019" name="Int. J. Syst. Evol. Microbiol.">
        <title>The Global Catalogue of Microorganisms (GCM) 10K type strain sequencing project: providing services to taxonomists for standard genome sequencing and annotation.</title>
        <authorList>
            <consortium name="The Broad Institute Genomics Platform"/>
            <consortium name="The Broad Institute Genome Sequencing Center for Infectious Disease"/>
            <person name="Wu L."/>
            <person name="Ma J."/>
        </authorList>
    </citation>
    <scope>NUCLEOTIDE SEQUENCE [LARGE SCALE GENOMIC DNA]</scope>
    <source>
        <strain evidence="5">JCM 17979</strain>
    </source>
</reference>
<dbReference type="PRINTS" id="PR00412">
    <property type="entry name" value="EPOXHYDRLASE"/>
</dbReference>
<evidence type="ECO:0000313" key="4">
    <source>
        <dbReference type="EMBL" id="GAA4796178.1"/>
    </source>
</evidence>
<gene>
    <name evidence="4" type="ORF">GCM10023200_35330</name>
</gene>
<evidence type="ECO:0000256" key="2">
    <source>
        <dbReference type="SAM" id="MobiDB-lite"/>
    </source>
</evidence>
<dbReference type="PANTHER" id="PTHR43329">
    <property type="entry name" value="EPOXIDE HYDROLASE"/>
    <property type="match status" value="1"/>
</dbReference>
<dbReference type="GO" id="GO:0016787">
    <property type="term" value="F:hydrolase activity"/>
    <property type="evidence" value="ECO:0007669"/>
    <property type="project" value="UniProtKB-KW"/>
</dbReference>
<protein>
    <submittedName>
        <fullName evidence="4">Alpha/beta fold hydrolase</fullName>
    </submittedName>
</protein>
<evidence type="ECO:0000256" key="1">
    <source>
        <dbReference type="ARBA" id="ARBA00022801"/>
    </source>
</evidence>
<dbReference type="InterPro" id="IPR029058">
    <property type="entry name" value="AB_hydrolase_fold"/>
</dbReference>
<dbReference type="PRINTS" id="PR00111">
    <property type="entry name" value="ABHYDROLASE"/>
</dbReference>
<dbReference type="InterPro" id="IPR000073">
    <property type="entry name" value="AB_hydrolase_1"/>
</dbReference>